<comment type="caution">
    <text evidence="9">The sequence shown here is derived from an EMBL/GenBank/DDBJ whole genome shotgun (WGS) entry which is preliminary data.</text>
</comment>
<gene>
    <name evidence="9" type="ORF">JCM19235_4088</name>
</gene>
<comment type="subunit">
    <text evidence="4 6">The basal body constitutes a major portion of the flagellar organelle and consists of five rings (E,L,P,S, and M) mounted on a central rod. The rod consists of about 26 subunits of FlgG in the distal portion, and FlgB, FlgC and FlgF are thought to build up the proximal portion of the rod with about 6 subunits each.</text>
</comment>
<dbReference type="PANTHER" id="PTHR30435:SF18">
    <property type="entry name" value="FLAGELLAR BASAL-BODY ROD PROTEIN FLGF"/>
    <property type="match status" value="1"/>
</dbReference>
<dbReference type="PANTHER" id="PTHR30435">
    <property type="entry name" value="FLAGELLAR PROTEIN"/>
    <property type="match status" value="1"/>
</dbReference>
<evidence type="ECO:0000259" key="8">
    <source>
        <dbReference type="Pfam" id="PF22692"/>
    </source>
</evidence>
<sequence length="244" mass="26466">MNPILFSAAKGAERTMLAQHVRANNLSHADTIGFKALMEHSSPMRLEGSGFLTSVTSRTNSAVNNFRQGEDIRTDRPLDVSINGDGFFTLEGLENEPAELYSRAGNFRLDGDGQLFLGGRRVMSTEGPMVLPDFEFVSISSNGLVSVTPIGGEASLEVGALKLVKPDYEQMTMHASGHFVPKAGDELGEDFTVQVRSGYLEASNVSSLEELVSIMSLTRQYEMQIEVMASADEIAQIGNKLLKA</sequence>
<dbReference type="GO" id="GO:0071978">
    <property type="term" value="P:bacterial-type flagellum-dependent swarming motility"/>
    <property type="evidence" value="ECO:0007669"/>
    <property type="project" value="TreeGrafter"/>
</dbReference>
<dbReference type="InterPro" id="IPR053967">
    <property type="entry name" value="LlgE_F_G-like_D1"/>
</dbReference>
<dbReference type="InterPro" id="IPR010930">
    <property type="entry name" value="Flg_bb/hook_C_dom"/>
</dbReference>
<name>A0A090RZB4_9VIBR</name>
<reference evidence="9 10" key="1">
    <citation type="submission" date="2014-09" db="EMBL/GenBank/DDBJ databases">
        <title>Vibrio maritimus JCM 19235. (C45) whole genome shotgun sequence.</title>
        <authorList>
            <person name="Sawabe T."/>
            <person name="Meirelles P."/>
            <person name="Nakanishi M."/>
            <person name="Sayaka M."/>
            <person name="Hattori M."/>
            <person name="Ohkuma M."/>
        </authorList>
    </citation>
    <scope>NUCLEOTIDE SEQUENCE [LARGE SCALE GENOMIC DNA]</scope>
    <source>
        <strain evidence="10">JCM19235</strain>
    </source>
</reference>
<proteinExistence type="inferred from homology"/>
<keyword evidence="3 6" id="KW-0975">Bacterial flagellum</keyword>
<evidence type="ECO:0000313" key="9">
    <source>
        <dbReference type="EMBL" id="GAL19888.1"/>
    </source>
</evidence>
<comment type="subcellular location">
    <subcellularLocation>
        <location evidence="1 6">Bacterial flagellum basal body</location>
    </subcellularLocation>
</comment>
<keyword evidence="9" id="KW-0282">Flagellum</keyword>
<dbReference type="Pfam" id="PF22692">
    <property type="entry name" value="LlgE_F_G_D1"/>
    <property type="match status" value="1"/>
</dbReference>
<evidence type="ECO:0000256" key="6">
    <source>
        <dbReference type="RuleBase" id="RU362116"/>
    </source>
</evidence>
<reference evidence="9 10" key="2">
    <citation type="submission" date="2014-09" db="EMBL/GenBank/DDBJ databases">
        <authorList>
            <consortium name="NBRP consortium"/>
            <person name="Sawabe T."/>
            <person name="Meirelles P."/>
            <person name="Nakanishi M."/>
            <person name="Sayaka M."/>
            <person name="Hattori M."/>
            <person name="Ohkuma M."/>
        </authorList>
    </citation>
    <scope>NUCLEOTIDE SEQUENCE [LARGE SCALE GENOMIC DNA]</scope>
    <source>
        <strain evidence="10">JCM19235</strain>
    </source>
</reference>
<keyword evidence="9" id="KW-0969">Cilium</keyword>
<evidence type="ECO:0000256" key="3">
    <source>
        <dbReference type="ARBA" id="ARBA00023143"/>
    </source>
</evidence>
<organism evidence="9 10">
    <name type="scientific">Vibrio maritimus</name>
    <dbReference type="NCBI Taxonomy" id="990268"/>
    <lineage>
        <taxon>Bacteria</taxon>
        <taxon>Pseudomonadati</taxon>
        <taxon>Pseudomonadota</taxon>
        <taxon>Gammaproteobacteria</taxon>
        <taxon>Vibrionales</taxon>
        <taxon>Vibrionaceae</taxon>
        <taxon>Vibrio</taxon>
    </lineage>
</organism>
<evidence type="ECO:0000256" key="4">
    <source>
        <dbReference type="ARBA" id="ARBA00038560"/>
    </source>
</evidence>
<dbReference type="EMBL" id="BBMR01000005">
    <property type="protein sequence ID" value="GAL19888.1"/>
    <property type="molecule type" value="Genomic_DNA"/>
</dbReference>
<dbReference type="NCBIfam" id="TIGR03506">
    <property type="entry name" value="FlgEFG_subfam"/>
    <property type="match status" value="1"/>
</dbReference>
<evidence type="ECO:0000256" key="5">
    <source>
        <dbReference type="ARBA" id="ARBA00040228"/>
    </source>
</evidence>
<comment type="similarity">
    <text evidence="2 6">Belongs to the flagella basal body rod proteins family.</text>
</comment>
<dbReference type="Proteomes" id="UP000029228">
    <property type="component" value="Unassembled WGS sequence"/>
</dbReference>
<dbReference type="STRING" id="990268.JCM19235_4088"/>
<dbReference type="InterPro" id="IPR037925">
    <property type="entry name" value="FlgE/F/G-like"/>
</dbReference>
<dbReference type="OrthoDB" id="9804559at2"/>
<dbReference type="GO" id="GO:0030694">
    <property type="term" value="C:bacterial-type flagellum basal body, rod"/>
    <property type="evidence" value="ECO:0007669"/>
    <property type="project" value="UniProtKB-UniRule"/>
</dbReference>
<dbReference type="SUPFAM" id="SSF117143">
    <property type="entry name" value="Flagellar hook protein flgE"/>
    <property type="match status" value="1"/>
</dbReference>
<feature type="domain" description="Flagellar basal-body/hook protein C-terminal" evidence="7">
    <location>
        <begin position="196"/>
        <end position="241"/>
    </location>
</feature>
<keyword evidence="9" id="KW-0966">Cell projection</keyword>
<feature type="domain" description="Flagellar hook protein FlgE/F/G-like D1" evidence="8">
    <location>
        <begin position="82"/>
        <end position="147"/>
    </location>
</feature>
<keyword evidence="10" id="KW-1185">Reference proteome</keyword>
<evidence type="ECO:0000259" key="7">
    <source>
        <dbReference type="Pfam" id="PF06429"/>
    </source>
</evidence>
<dbReference type="InterPro" id="IPR020013">
    <property type="entry name" value="Flagellar_FlgE/F/G"/>
</dbReference>
<evidence type="ECO:0000256" key="2">
    <source>
        <dbReference type="ARBA" id="ARBA00009677"/>
    </source>
</evidence>
<evidence type="ECO:0000313" key="10">
    <source>
        <dbReference type="Proteomes" id="UP000029228"/>
    </source>
</evidence>
<accession>A0A090RZB4</accession>
<protein>
    <recommendedName>
        <fullName evidence="5 6">Flagellar basal-body rod protein FlgF</fullName>
    </recommendedName>
</protein>
<dbReference type="AlphaFoldDB" id="A0A090RZB4"/>
<evidence type="ECO:0000256" key="1">
    <source>
        <dbReference type="ARBA" id="ARBA00004117"/>
    </source>
</evidence>
<dbReference type="Pfam" id="PF06429">
    <property type="entry name" value="Flg_bbr_C"/>
    <property type="match status" value="1"/>
</dbReference>